<keyword evidence="4" id="KW-1185">Reference proteome</keyword>
<dbReference type="GO" id="GO:0043023">
    <property type="term" value="F:ribosomal large subunit binding"/>
    <property type="evidence" value="ECO:0007669"/>
    <property type="project" value="InterPro"/>
</dbReference>
<dbReference type="PANTHER" id="PTHR12746:SF2">
    <property type="entry name" value="60S RIBOSOMAL EXPORT PROTEIN NMD3"/>
    <property type="match status" value="1"/>
</dbReference>
<dbReference type="GO" id="GO:0005634">
    <property type="term" value="C:nucleus"/>
    <property type="evidence" value="ECO:0007669"/>
    <property type="project" value="UniProtKB-SubCell"/>
</dbReference>
<dbReference type="EMBL" id="JAHDYR010000066">
    <property type="protein sequence ID" value="KAG9390113.1"/>
    <property type="molecule type" value="Genomic_DNA"/>
</dbReference>
<keyword evidence="1" id="KW-0963">Cytoplasm</keyword>
<comment type="similarity">
    <text evidence="1">Belongs to the NMD3 family.</text>
</comment>
<dbReference type="Proteomes" id="UP000717585">
    <property type="component" value="Unassembled WGS sequence"/>
</dbReference>
<evidence type="ECO:0000313" key="3">
    <source>
        <dbReference type="EMBL" id="KAG9390113.1"/>
    </source>
</evidence>
<dbReference type="GO" id="GO:0005737">
    <property type="term" value="C:cytoplasm"/>
    <property type="evidence" value="ECO:0007669"/>
    <property type="project" value="UniProtKB-SubCell"/>
</dbReference>
<dbReference type="InterPro" id="IPR039768">
    <property type="entry name" value="Nmd3"/>
</dbReference>
<sequence>MQFIPTHTIAKVHCCECGTLIDPNPMNKCIGCIRASANITAAIPDKLVVDWCRTCGKYLVPPKNWVFADRETPQLMGILLQRIKPHLKGIRLVDAKFNWTEPHSRRINIDLTIQKEVMEGAMLQQEVRVEFVEQPHICPGCTLAATENTWKVQVQLRQHVEHKRTFYFLEQLILKHQMHLETLSIREYPEGVDFFFDNDSKAHAFMALVAKHVPCSAPLKTERVQGADYNNNTIDKRLTYYIEIVPFCKDDLLVLPRSNPTGRTLALVTRVSSLVHCLDLQTLQEFFLQPSYCLKNMRDTRPICSIKHARRFLVSYPLDVPRSEARFSKGMLELFPEGTTSFEPVEGMTHIAHLFSEHHWPDDPDEDVPCLGYDLETIQFNTNDLSGWTIDEIKRRIPELNAERVPVIVIKRDRIRKRYGHKFKLARLSYEQDESMAQVRRGNVDEDYEQFMQELEEEPEMRQYVNLHRNPEGEQGDDAVADEELIEALEAM</sequence>
<gene>
    <name evidence="3" type="ORF">J8273_8151</name>
</gene>
<accession>A0A8J6DZ15</accession>
<organism evidence="3 4">
    <name type="scientific">Carpediemonas membranifera</name>
    <dbReference type="NCBI Taxonomy" id="201153"/>
    <lineage>
        <taxon>Eukaryota</taxon>
        <taxon>Metamonada</taxon>
        <taxon>Carpediemonas-like organisms</taxon>
        <taxon>Carpediemonas</taxon>
    </lineage>
</organism>
<name>A0A8J6DZ15_9EUKA</name>
<feature type="domain" description="Nmd3 N-terminal" evidence="2">
    <location>
        <begin position="14"/>
        <end position="244"/>
    </location>
</feature>
<reference evidence="3" key="1">
    <citation type="submission" date="2021-05" db="EMBL/GenBank/DDBJ databases">
        <title>A free-living protist that lacks canonical eukaryotic 1 DNA replication and segregation systems.</title>
        <authorList>
            <person name="Salas-Leiva D.E."/>
            <person name="Tromer E.C."/>
            <person name="Curtis B.A."/>
            <person name="Jerlstrom-Hultqvist J."/>
            <person name="Kolisko M."/>
            <person name="Yi Z."/>
            <person name="Salas-Leiva J.S."/>
            <person name="Gallot-Lavallee L."/>
            <person name="Kops G.J.P.L."/>
            <person name="Archibald J.M."/>
            <person name="Simpson A.G.B."/>
            <person name="Roger A.J."/>
        </authorList>
    </citation>
    <scope>NUCLEOTIDE SEQUENCE</scope>
    <source>
        <strain evidence="3">BICM</strain>
    </source>
</reference>
<evidence type="ECO:0000313" key="4">
    <source>
        <dbReference type="Proteomes" id="UP000717585"/>
    </source>
</evidence>
<dbReference type="GO" id="GO:0015031">
    <property type="term" value="P:protein transport"/>
    <property type="evidence" value="ECO:0007669"/>
    <property type="project" value="UniProtKB-KW"/>
</dbReference>
<protein>
    <recommendedName>
        <fullName evidence="1">60S ribosomal export protein NMD3</fullName>
    </recommendedName>
</protein>
<keyword evidence="1" id="KW-0653">Protein transport</keyword>
<evidence type="ECO:0000256" key="1">
    <source>
        <dbReference type="RuleBase" id="RU364108"/>
    </source>
</evidence>
<dbReference type="Pfam" id="PF04981">
    <property type="entry name" value="NMD3"/>
    <property type="match status" value="1"/>
</dbReference>
<keyword evidence="1" id="KW-0539">Nucleus</keyword>
<comment type="subcellular location">
    <subcellularLocation>
        <location evidence="1">Cytoplasm</location>
    </subcellularLocation>
    <subcellularLocation>
        <location evidence="1">Nucleus</location>
    </subcellularLocation>
</comment>
<dbReference type="PANTHER" id="PTHR12746">
    <property type="entry name" value="NONSENSE-MEDIATED MRNA DECAY PROTEIN 3"/>
    <property type="match status" value="1"/>
</dbReference>
<dbReference type="OrthoDB" id="203821at2759"/>
<evidence type="ECO:0000259" key="2">
    <source>
        <dbReference type="Pfam" id="PF04981"/>
    </source>
</evidence>
<dbReference type="GO" id="GO:0000055">
    <property type="term" value="P:ribosomal large subunit export from nucleus"/>
    <property type="evidence" value="ECO:0007669"/>
    <property type="project" value="TreeGrafter"/>
</dbReference>
<comment type="caution">
    <text evidence="3">The sequence shown here is derived from an EMBL/GenBank/DDBJ whole genome shotgun (WGS) entry which is preliminary data.</text>
</comment>
<keyword evidence="1" id="KW-0813">Transport</keyword>
<comment type="function">
    <text evidence="1">Acts as an adapter for the XPO1/CRM1-mediated export of the 60S ribosomal subunit.</text>
</comment>
<proteinExistence type="inferred from homology"/>
<dbReference type="InterPro" id="IPR007064">
    <property type="entry name" value="Nmd3_N"/>
</dbReference>
<dbReference type="AlphaFoldDB" id="A0A8J6DZ15"/>